<dbReference type="PROSITE" id="PS51257">
    <property type="entry name" value="PROKAR_LIPOPROTEIN"/>
    <property type="match status" value="1"/>
</dbReference>
<feature type="domain" description="4Fe-4S ferredoxin-type" evidence="8">
    <location>
        <begin position="701"/>
        <end position="731"/>
    </location>
</feature>
<dbReference type="CDD" id="cd10551">
    <property type="entry name" value="PsrB"/>
    <property type="match status" value="1"/>
</dbReference>
<dbReference type="InterPro" id="IPR006963">
    <property type="entry name" value="Mopterin_OxRdtase_4Fe-4S_dom"/>
</dbReference>
<dbReference type="SUPFAM" id="SSF54862">
    <property type="entry name" value="4Fe-4S ferredoxins"/>
    <property type="match status" value="1"/>
</dbReference>
<dbReference type="RefSeq" id="WP_011342325.1">
    <property type="nucleotide sequence ID" value="NC_007498.2"/>
</dbReference>
<dbReference type="GO" id="GO:0016491">
    <property type="term" value="F:oxidoreductase activity"/>
    <property type="evidence" value="ECO:0007669"/>
    <property type="project" value="UniProtKB-KW"/>
</dbReference>
<gene>
    <name evidence="10" type="primary">actB</name>
    <name evidence="10" type="ordered locus">Pcar_2551</name>
</gene>
<dbReference type="STRING" id="338963.Pcar_2551"/>
<dbReference type="SUPFAM" id="SSF53706">
    <property type="entry name" value="Formate dehydrogenase/DMSO reductase, domains 1-3"/>
    <property type="match status" value="1"/>
</dbReference>
<dbReference type="PROSITE" id="PS51379">
    <property type="entry name" value="4FE4S_FER_2"/>
    <property type="match status" value="2"/>
</dbReference>
<keyword evidence="3" id="KW-0479">Metal-binding</keyword>
<dbReference type="PANTHER" id="PTHR43742">
    <property type="entry name" value="TRIMETHYLAMINE-N-OXIDE REDUCTASE"/>
    <property type="match status" value="1"/>
</dbReference>
<dbReference type="PROSITE" id="PS51669">
    <property type="entry name" value="4FE4S_MOW_BIS_MGD"/>
    <property type="match status" value="1"/>
</dbReference>
<dbReference type="GO" id="GO:0051539">
    <property type="term" value="F:4 iron, 4 sulfur cluster binding"/>
    <property type="evidence" value="ECO:0007669"/>
    <property type="project" value="UniProtKB-KW"/>
</dbReference>
<evidence type="ECO:0000256" key="6">
    <source>
        <dbReference type="ARBA" id="ARBA00023004"/>
    </source>
</evidence>
<reference evidence="11" key="1">
    <citation type="submission" date="2005-10" db="EMBL/GenBank/DDBJ databases">
        <title>Complete sequence of Pelobacter carbinolicus DSM 2380.</title>
        <authorList>
            <person name="Copeland A."/>
            <person name="Lucas S."/>
            <person name="Lapidus A."/>
            <person name="Barry K."/>
            <person name="Detter J.C."/>
            <person name="Glavina T."/>
            <person name="Hammon N."/>
            <person name="Israni S."/>
            <person name="Pitluck S."/>
            <person name="Chertkov O."/>
            <person name="Schmutz J."/>
            <person name="Larimer F."/>
            <person name="Land M."/>
            <person name="Kyrpides N."/>
            <person name="Ivanova N."/>
            <person name="Richardson P."/>
        </authorList>
    </citation>
    <scope>NUCLEOTIDE SEQUENCE [LARGE SCALE GENOMIC DNA]</scope>
    <source>
        <strain evidence="11">DSM 2380 / NBRC 103641 / GraBd1</strain>
    </source>
</reference>
<evidence type="ECO:0000256" key="5">
    <source>
        <dbReference type="ARBA" id="ARBA00023002"/>
    </source>
</evidence>
<keyword evidence="6" id="KW-0408">Iron</keyword>
<dbReference type="InterPro" id="IPR050612">
    <property type="entry name" value="Prok_Mopterin_Oxidored"/>
</dbReference>
<reference evidence="10 11" key="2">
    <citation type="journal article" date="2012" name="BMC Genomics">
        <title>The genome of Pelobacter carbinolicus reveals surprising metabolic capabilities and physiological features.</title>
        <authorList>
            <person name="Aklujkar M."/>
            <person name="Haveman S.A."/>
            <person name="Didonato R.Jr."/>
            <person name="Chertkov O."/>
            <person name="Han C.S."/>
            <person name="Land M.L."/>
            <person name="Brown P."/>
            <person name="Lovley D.R."/>
        </authorList>
    </citation>
    <scope>NUCLEOTIDE SEQUENCE [LARGE SCALE GENOMIC DNA]</scope>
    <source>
        <strain evidence="11">DSM 2380 / NBRC 103641 / GraBd1</strain>
    </source>
</reference>
<dbReference type="Pfam" id="PF04879">
    <property type="entry name" value="Molybdop_Fe4S4"/>
    <property type="match status" value="1"/>
</dbReference>
<keyword evidence="1" id="KW-0004">4Fe-4S</keyword>
<evidence type="ECO:0000259" key="8">
    <source>
        <dbReference type="PROSITE" id="PS51379"/>
    </source>
</evidence>
<dbReference type="Gene3D" id="3.30.200.210">
    <property type="match status" value="1"/>
</dbReference>
<dbReference type="PANTHER" id="PTHR43742:SF9">
    <property type="entry name" value="TETRATHIONATE REDUCTASE SUBUNIT A"/>
    <property type="match status" value="1"/>
</dbReference>
<accession>Q3A1G8</accession>
<organism evidence="10 11">
    <name type="scientific">Syntrophotalea carbinolica (strain DSM 2380 / NBRC 103641 / GraBd1)</name>
    <name type="common">Pelobacter carbinolicus</name>
    <dbReference type="NCBI Taxonomy" id="338963"/>
    <lineage>
        <taxon>Bacteria</taxon>
        <taxon>Pseudomonadati</taxon>
        <taxon>Thermodesulfobacteriota</taxon>
        <taxon>Desulfuromonadia</taxon>
        <taxon>Desulfuromonadales</taxon>
        <taxon>Syntrophotaleaceae</taxon>
        <taxon>Syntrophotalea</taxon>
    </lineage>
</organism>
<evidence type="ECO:0000313" key="10">
    <source>
        <dbReference type="EMBL" id="ABA89789.1"/>
    </source>
</evidence>
<dbReference type="Pfam" id="PF00384">
    <property type="entry name" value="Molybdopterin"/>
    <property type="match status" value="1"/>
</dbReference>
<dbReference type="InterPro" id="IPR006656">
    <property type="entry name" value="Mopterin_OxRdtase"/>
</dbReference>
<evidence type="ECO:0000313" key="11">
    <source>
        <dbReference type="Proteomes" id="UP000002534"/>
    </source>
</evidence>
<dbReference type="KEGG" id="pca:Pcar_2551"/>
<evidence type="ECO:0000259" key="9">
    <source>
        <dbReference type="PROSITE" id="PS51669"/>
    </source>
</evidence>
<evidence type="ECO:0000256" key="7">
    <source>
        <dbReference type="ARBA" id="ARBA00023014"/>
    </source>
</evidence>
<dbReference type="InterPro" id="IPR017896">
    <property type="entry name" value="4Fe4S_Fe-S-bd"/>
</dbReference>
<dbReference type="SMART" id="SM00926">
    <property type="entry name" value="Molybdop_Fe4S4"/>
    <property type="match status" value="1"/>
</dbReference>
<dbReference type="EMBL" id="CP000142">
    <property type="protein sequence ID" value="ABA89789.1"/>
    <property type="molecule type" value="Genomic_DNA"/>
</dbReference>
<dbReference type="Gene3D" id="3.40.50.740">
    <property type="match status" value="1"/>
</dbReference>
<dbReference type="Pfam" id="PF13247">
    <property type="entry name" value="Fer4_11"/>
    <property type="match status" value="1"/>
</dbReference>
<feature type="domain" description="4Fe-4S Mo/W bis-MGD-type" evidence="9">
    <location>
        <begin position="47"/>
        <end position="103"/>
    </location>
</feature>
<dbReference type="HOGENOM" id="CLU_306470_0_0_7"/>
<evidence type="ECO:0000256" key="4">
    <source>
        <dbReference type="ARBA" id="ARBA00022729"/>
    </source>
</evidence>
<evidence type="ECO:0000256" key="3">
    <source>
        <dbReference type="ARBA" id="ARBA00022723"/>
    </source>
</evidence>
<sequence length="920" mass="102737">MDRRKFLQIMGLVSGATLLSSCGSDRNQKELISYLVPPEDGVRPGTSAWRVSTCSECPAHCGIMIRLREKRAVKLEGLPDHPINRGALCMRGQAALWRLYHPERLRTPLLRKGNDYQAVSWEVALEHIVQAMSDRQRSHMLLSGATTGSLAALQEQFVAACKVTRLPEFELFSHAALRQAYQLLYGRSTLPYFRIEDADLLLSVGADLLETFSSPAGYAQKLSEARRDHDLHWCHIEPHLSLTGANADQRLSIKPAGEPALLLWLLQTLVDNRHMPAAIRAALPKISLSQAGHATGLPPSRLTRLAESLKKARRPLLIVGGIATGHQAGQQTALFGCLLQRLLAEPWRGIDFARADKPDRTGDLRDLQTLNQALQRDEVGMLLISRADPLRHAPPDWQLADNLRRARLSVAMADMHDATTRAVDLILPLTHSFERWDDAEPRNGVYSLIQPGMTPLYDTRTEGDILLQLQRRLTGQSATDSYESFLQQRWREQFSTAELRSFLRQGFVTTDTSRTSTPLRIERTVAALRNSTLPETLPTPALVITGSIRSFDGRSAALSLLNEIPDPLTTVTHGTWVALSPRCAQKYGVADGDQLRLTHGDFHLTLPARLQQGLPDDVFSLPVDCLPAGLPDFDPATGEALRTIGPVKARRVGKKIPLPILSGSPSQQGRGIIPRPIHHDKGHHAEHRSLYPEPAYREYRWAMAIDLRQCIGCGACVASCYVENSVPVVGRKDHLKGREMSWLRVEPFYSDQGQISFIPMLCQHCDYAPCEPVCPVYASYHNPEGLNVQVYNRCVGTRYCSNNCPYKVRRFNWWEHIWAPPLEKMHNPDLAPRTRGMMEKCTFCIQRIRAAHEIAGKENRRIRDGEVTPACAQSCPTAAITFGNRLDPGSAVARMIESPRAYQVFEGLGTKPAVYYLRPD</sequence>
<keyword evidence="7" id="KW-0411">Iron-sulfur</keyword>
<evidence type="ECO:0000256" key="1">
    <source>
        <dbReference type="ARBA" id="ARBA00022485"/>
    </source>
</evidence>
<dbReference type="GO" id="GO:0046872">
    <property type="term" value="F:metal ion binding"/>
    <property type="evidence" value="ECO:0007669"/>
    <property type="project" value="UniProtKB-KW"/>
</dbReference>
<dbReference type="AlphaFoldDB" id="Q3A1G8"/>
<dbReference type="Gene3D" id="3.40.228.10">
    <property type="entry name" value="Dimethylsulfoxide Reductase, domain 2"/>
    <property type="match status" value="1"/>
</dbReference>
<keyword evidence="2" id="KW-0500">Molybdenum</keyword>
<dbReference type="Proteomes" id="UP000002534">
    <property type="component" value="Chromosome"/>
</dbReference>
<keyword evidence="11" id="KW-1185">Reference proteome</keyword>
<dbReference type="eggNOG" id="COG0437">
    <property type="taxonomic scope" value="Bacteria"/>
</dbReference>
<dbReference type="OrthoDB" id="9789030at2"/>
<feature type="domain" description="4Fe-4S ferredoxin-type" evidence="8">
    <location>
        <begin position="753"/>
        <end position="784"/>
    </location>
</feature>
<name>Q3A1G8_SYNC1</name>
<evidence type="ECO:0000256" key="2">
    <source>
        <dbReference type="ARBA" id="ARBA00022505"/>
    </source>
</evidence>
<keyword evidence="4" id="KW-0732">Signal</keyword>
<dbReference type="Gene3D" id="3.30.70.20">
    <property type="match status" value="2"/>
</dbReference>
<keyword evidence="5" id="KW-0560">Oxidoreductase</keyword>
<proteinExistence type="predicted"/>
<protein>
    <submittedName>
        <fullName evidence="10">Menaquinol oxidoreductase complex ACIII, molybdopterin-binding-like and iron-sulfur cluster-binding subunit ActB</fullName>
    </submittedName>
</protein>